<reference evidence="2" key="1">
    <citation type="submission" date="2019-11" db="EMBL/GenBank/DDBJ databases">
        <title>Bipolaris sorokiniana Genome sequencing.</title>
        <authorList>
            <person name="Wang H."/>
        </authorList>
    </citation>
    <scope>NUCLEOTIDE SEQUENCE</scope>
</reference>
<feature type="region of interest" description="Disordered" evidence="1">
    <location>
        <begin position="44"/>
        <end position="67"/>
    </location>
</feature>
<name>A0A8H5ZF08_COCSA</name>
<sequence>MSVNIADLKKITLVELRTLLVSVELFRHLITIGSAKYVCRNSAHSQTESSSTLVTSPGASLTTISGG</sequence>
<organism evidence="2 3">
    <name type="scientific">Cochliobolus sativus</name>
    <name type="common">Common root rot and spot blotch fungus</name>
    <name type="synonym">Bipolaris sorokiniana</name>
    <dbReference type="NCBI Taxonomy" id="45130"/>
    <lineage>
        <taxon>Eukaryota</taxon>
        <taxon>Fungi</taxon>
        <taxon>Dikarya</taxon>
        <taxon>Ascomycota</taxon>
        <taxon>Pezizomycotina</taxon>
        <taxon>Dothideomycetes</taxon>
        <taxon>Pleosporomycetidae</taxon>
        <taxon>Pleosporales</taxon>
        <taxon>Pleosporineae</taxon>
        <taxon>Pleosporaceae</taxon>
        <taxon>Bipolaris</taxon>
    </lineage>
</organism>
<gene>
    <name evidence="2" type="ORF">GGP41_004903</name>
</gene>
<comment type="caution">
    <text evidence="2">The sequence shown here is derived from an EMBL/GenBank/DDBJ whole genome shotgun (WGS) entry which is preliminary data.</text>
</comment>
<evidence type="ECO:0000313" key="3">
    <source>
        <dbReference type="Proteomes" id="UP000624244"/>
    </source>
</evidence>
<evidence type="ECO:0000256" key="1">
    <source>
        <dbReference type="SAM" id="MobiDB-lite"/>
    </source>
</evidence>
<accession>A0A8H5ZF08</accession>
<evidence type="ECO:0000313" key="2">
    <source>
        <dbReference type="EMBL" id="KAF5846875.1"/>
    </source>
</evidence>
<proteinExistence type="predicted"/>
<dbReference type="AlphaFoldDB" id="A0A8H5ZF08"/>
<protein>
    <submittedName>
        <fullName evidence="2">Uncharacterized protein</fullName>
    </submittedName>
</protein>
<dbReference type="Proteomes" id="UP000624244">
    <property type="component" value="Unassembled WGS sequence"/>
</dbReference>
<dbReference type="EMBL" id="WNKQ01000015">
    <property type="protein sequence ID" value="KAF5846875.1"/>
    <property type="molecule type" value="Genomic_DNA"/>
</dbReference>